<proteinExistence type="predicted"/>
<evidence type="ECO:0000313" key="2">
    <source>
        <dbReference type="EMBL" id="KAF7844129.1"/>
    </source>
</evidence>
<dbReference type="EMBL" id="JAAIUW010000001">
    <property type="protein sequence ID" value="KAF7844129.1"/>
    <property type="molecule type" value="Genomic_DNA"/>
</dbReference>
<accession>A0A834XGV9</accession>
<evidence type="ECO:0000256" key="1">
    <source>
        <dbReference type="SAM" id="MobiDB-lite"/>
    </source>
</evidence>
<name>A0A834XGV9_9FABA</name>
<comment type="caution">
    <text evidence="2">The sequence shown here is derived from an EMBL/GenBank/DDBJ whole genome shotgun (WGS) entry which is preliminary data.</text>
</comment>
<dbReference type="Proteomes" id="UP000634136">
    <property type="component" value="Unassembled WGS sequence"/>
</dbReference>
<feature type="region of interest" description="Disordered" evidence="1">
    <location>
        <begin position="1"/>
        <end position="28"/>
    </location>
</feature>
<protein>
    <submittedName>
        <fullName evidence="2">Uncharacterized protein</fullName>
    </submittedName>
</protein>
<organism evidence="2 3">
    <name type="scientific">Senna tora</name>
    <dbReference type="NCBI Taxonomy" id="362788"/>
    <lineage>
        <taxon>Eukaryota</taxon>
        <taxon>Viridiplantae</taxon>
        <taxon>Streptophyta</taxon>
        <taxon>Embryophyta</taxon>
        <taxon>Tracheophyta</taxon>
        <taxon>Spermatophyta</taxon>
        <taxon>Magnoliopsida</taxon>
        <taxon>eudicotyledons</taxon>
        <taxon>Gunneridae</taxon>
        <taxon>Pentapetalae</taxon>
        <taxon>rosids</taxon>
        <taxon>fabids</taxon>
        <taxon>Fabales</taxon>
        <taxon>Fabaceae</taxon>
        <taxon>Caesalpinioideae</taxon>
        <taxon>Cassia clade</taxon>
        <taxon>Senna</taxon>
    </lineage>
</organism>
<feature type="compositionally biased region" description="Acidic residues" evidence="1">
    <location>
        <begin position="17"/>
        <end position="28"/>
    </location>
</feature>
<gene>
    <name evidence="2" type="ORF">G2W53_001034</name>
</gene>
<dbReference type="AlphaFoldDB" id="A0A834XGV9"/>
<reference evidence="2" key="1">
    <citation type="submission" date="2020-09" db="EMBL/GenBank/DDBJ databases">
        <title>Genome-Enabled Discovery of Anthraquinone Biosynthesis in Senna tora.</title>
        <authorList>
            <person name="Kang S.-H."/>
            <person name="Pandey R.P."/>
            <person name="Lee C.-M."/>
            <person name="Sim J.-S."/>
            <person name="Jeong J.-T."/>
            <person name="Choi B.-S."/>
            <person name="Jung M."/>
            <person name="Ginzburg D."/>
            <person name="Zhao K."/>
            <person name="Won S.Y."/>
            <person name="Oh T.-J."/>
            <person name="Yu Y."/>
            <person name="Kim N.-H."/>
            <person name="Lee O.R."/>
            <person name="Lee T.-H."/>
            <person name="Bashyal P."/>
            <person name="Kim T.-S."/>
            <person name="Lee W.-H."/>
            <person name="Kawkins C."/>
            <person name="Kim C.-K."/>
            <person name="Kim J.S."/>
            <person name="Ahn B.O."/>
            <person name="Rhee S.Y."/>
            <person name="Sohng J.K."/>
        </authorList>
    </citation>
    <scope>NUCLEOTIDE SEQUENCE</scope>
    <source>
        <tissue evidence="2">Leaf</tissue>
    </source>
</reference>
<evidence type="ECO:0000313" key="3">
    <source>
        <dbReference type="Proteomes" id="UP000634136"/>
    </source>
</evidence>
<sequence>MANNPREIRGYNSSDSYEGEDIDEIREN</sequence>
<keyword evidence="3" id="KW-1185">Reference proteome</keyword>